<keyword evidence="4 8" id="KW-0547">Nucleotide-binding</keyword>
<dbReference type="Gene3D" id="3.50.30.20">
    <property type="entry name" value="Carbamoyl-phosphate synthase small subunit, N-terminal domain"/>
    <property type="match status" value="1"/>
</dbReference>
<feature type="binding site" evidence="8">
    <location>
        <position position="45"/>
    </location>
    <ligand>
        <name>L-glutamine</name>
        <dbReference type="ChEBI" id="CHEBI:58359"/>
    </ligand>
</feature>
<dbReference type="PRINTS" id="PR00097">
    <property type="entry name" value="ANTSNTHASEII"/>
</dbReference>
<dbReference type="GO" id="GO:0006541">
    <property type="term" value="P:glutamine metabolic process"/>
    <property type="evidence" value="ECO:0007669"/>
    <property type="project" value="InterPro"/>
</dbReference>
<keyword evidence="5 8" id="KW-0067">ATP-binding</keyword>
<dbReference type="GO" id="GO:0044205">
    <property type="term" value="P:'de novo' UMP biosynthetic process"/>
    <property type="evidence" value="ECO:0007669"/>
    <property type="project" value="UniProtKB-UniRule"/>
</dbReference>
<dbReference type="SMART" id="SM01097">
    <property type="entry name" value="CPSase_sm_chain"/>
    <property type="match status" value="1"/>
</dbReference>
<evidence type="ECO:0000256" key="3">
    <source>
        <dbReference type="ARBA" id="ARBA00022598"/>
    </source>
</evidence>
<feature type="binding site" evidence="8">
    <location>
        <position position="219"/>
    </location>
    <ligand>
        <name>L-glutamine</name>
        <dbReference type="ChEBI" id="CHEBI:58359"/>
    </ligand>
</feature>
<protein>
    <recommendedName>
        <fullName evidence="8">Carbamoyl phosphate synthase small chain</fullName>
        <ecNumber evidence="8">6.3.5.5</ecNumber>
    </recommendedName>
    <alternativeName>
        <fullName evidence="8">Carbamoyl phosphate synthetase glutamine chain</fullName>
    </alternativeName>
</protein>
<feature type="binding site" evidence="8">
    <location>
        <position position="250"/>
    </location>
    <ligand>
        <name>L-glutamine</name>
        <dbReference type="ChEBI" id="CHEBI:58359"/>
    </ligand>
</feature>
<dbReference type="PRINTS" id="PR00099">
    <property type="entry name" value="CPSGATASE"/>
</dbReference>
<feature type="binding site" evidence="8">
    <location>
        <position position="291"/>
    </location>
    <ligand>
        <name>L-glutamine</name>
        <dbReference type="ChEBI" id="CHEBI:58359"/>
    </ligand>
</feature>
<dbReference type="PRINTS" id="PR00096">
    <property type="entry name" value="GATASE"/>
</dbReference>
<feature type="binding site" evidence="8">
    <location>
        <position position="221"/>
    </location>
    <ligand>
        <name>L-glutamine</name>
        <dbReference type="ChEBI" id="CHEBI:58359"/>
    </ligand>
</feature>
<dbReference type="Proteomes" id="UP000067476">
    <property type="component" value="Chromosome"/>
</dbReference>
<keyword evidence="8" id="KW-0665">Pyrimidine biosynthesis</keyword>
<dbReference type="PANTHER" id="PTHR43418">
    <property type="entry name" value="MULTIFUNCTIONAL TRYPTOPHAN BIOSYNTHESIS PROTEIN-RELATED"/>
    <property type="match status" value="1"/>
</dbReference>
<feature type="binding site" evidence="8">
    <location>
        <position position="290"/>
    </location>
    <ligand>
        <name>L-glutamine</name>
        <dbReference type="ChEBI" id="CHEBI:58359"/>
    </ligand>
</feature>
<dbReference type="Gene3D" id="3.40.50.880">
    <property type="match status" value="1"/>
</dbReference>
<comment type="catalytic activity">
    <reaction evidence="8">
        <text>L-glutamine + H2O = L-glutamate + NH4(+)</text>
        <dbReference type="Rhea" id="RHEA:15889"/>
        <dbReference type="ChEBI" id="CHEBI:15377"/>
        <dbReference type="ChEBI" id="CHEBI:28938"/>
        <dbReference type="ChEBI" id="CHEBI:29985"/>
        <dbReference type="ChEBI" id="CHEBI:58359"/>
    </reaction>
</comment>
<feature type="active site" evidence="8">
    <location>
        <position position="333"/>
    </location>
</feature>
<evidence type="ECO:0000256" key="2">
    <source>
        <dbReference type="ARBA" id="ARBA00007800"/>
    </source>
</evidence>
<evidence type="ECO:0000256" key="4">
    <source>
        <dbReference type="ARBA" id="ARBA00022741"/>
    </source>
</evidence>
<comment type="pathway">
    <text evidence="8">Pyrimidine metabolism; UMP biosynthesis via de novo pathway; (S)-dihydroorotate from bicarbonate: step 1/3.</text>
</comment>
<dbReference type="InterPro" id="IPR017926">
    <property type="entry name" value="GATASE"/>
</dbReference>
<dbReference type="KEGG" id="sll:SLITO_v1c07510"/>
<dbReference type="GO" id="GO:0004359">
    <property type="term" value="F:glutaminase activity"/>
    <property type="evidence" value="ECO:0007669"/>
    <property type="project" value="RHEA"/>
</dbReference>
<dbReference type="NCBIfam" id="TIGR01368">
    <property type="entry name" value="CPSaseIIsmall"/>
    <property type="match status" value="1"/>
</dbReference>
<dbReference type="RefSeq" id="WP_075058466.1">
    <property type="nucleotide sequence ID" value="NZ_CP012357.1"/>
</dbReference>
<feature type="active site" description="Nucleophile" evidence="8">
    <location>
        <position position="246"/>
    </location>
</feature>
<dbReference type="PATRIC" id="fig|216942.3.peg.764"/>
<proteinExistence type="inferred from homology"/>
<feature type="domain" description="Carbamoyl-phosphate synthase small subunit N-terminal" evidence="9">
    <location>
        <begin position="1"/>
        <end position="131"/>
    </location>
</feature>
<dbReference type="InterPro" id="IPR029062">
    <property type="entry name" value="Class_I_gatase-like"/>
</dbReference>
<comment type="catalytic activity">
    <reaction evidence="7 8">
        <text>hydrogencarbonate + L-glutamine + 2 ATP + H2O = carbamoyl phosphate + L-glutamate + 2 ADP + phosphate + 2 H(+)</text>
        <dbReference type="Rhea" id="RHEA:18633"/>
        <dbReference type="ChEBI" id="CHEBI:15377"/>
        <dbReference type="ChEBI" id="CHEBI:15378"/>
        <dbReference type="ChEBI" id="CHEBI:17544"/>
        <dbReference type="ChEBI" id="CHEBI:29985"/>
        <dbReference type="ChEBI" id="CHEBI:30616"/>
        <dbReference type="ChEBI" id="CHEBI:43474"/>
        <dbReference type="ChEBI" id="CHEBI:58228"/>
        <dbReference type="ChEBI" id="CHEBI:58359"/>
        <dbReference type="ChEBI" id="CHEBI:456216"/>
        <dbReference type="EC" id="6.3.5.5"/>
    </reaction>
</comment>
<feature type="active site" evidence="8">
    <location>
        <position position="335"/>
    </location>
</feature>
<dbReference type="SUPFAM" id="SSF52021">
    <property type="entry name" value="Carbamoyl phosphate synthetase, small subunit N-terminal domain"/>
    <property type="match status" value="1"/>
</dbReference>
<dbReference type="EC" id="6.3.5.5" evidence="8"/>
<dbReference type="Pfam" id="PF00988">
    <property type="entry name" value="CPSase_sm_chain"/>
    <property type="match status" value="1"/>
</dbReference>
<dbReference type="CDD" id="cd01744">
    <property type="entry name" value="GATase1_CPSase"/>
    <property type="match status" value="1"/>
</dbReference>
<name>A0A0K1W232_9MOLU</name>
<keyword evidence="6 8" id="KW-0315">Glutamine amidotransferase</keyword>
<evidence type="ECO:0000256" key="8">
    <source>
        <dbReference type="HAMAP-Rule" id="MF_01209"/>
    </source>
</evidence>
<dbReference type="AlphaFoldDB" id="A0A0K1W232"/>
<dbReference type="SUPFAM" id="SSF52317">
    <property type="entry name" value="Class I glutamine amidotransferase-like"/>
    <property type="match status" value="1"/>
</dbReference>
<dbReference type="InterPro" id="IPR035686">
    <property type="entry name" value="CPSase_GATase1"/>
</dbReference>
<comment type="function">
    <text evidence="8">Small subunit of the glutamine-dependent carbamoyl phosphate synthetase (CPSase). CPSase catalyzes the formation of carbamoyl phosphate from the ammonia moiety of glutamine, carbonate, and phosphate donated by ATP, constituting the first step of 2 biosynthetic pathways, one leading to arginine and/or urea and the other to pyrimidine nucleotides. The small subunit (glutamine amidotransferase) binds and cleaves glutamine to supply the large subunit with the substrate ammonia.</text>
</comment>
<dbReference type="UniPathway" id="UPA00068">
    <property type="reaction ID" value="UER00171"/>
</dbReference>
<dbReference type="OrthoDB" id="9804328at2"/>
<feature type="binding site" evidence="8">
    <location>
        <position position="288"/>
    </location>
    <ligand>
        <name>L-glutamine</name>
        <dbReference type="ChEBI" id="CHEBI:58359"/>
    </ligand>
</feature>
<dbReference type="GO" id="GO:0004088">
    <property type="term" value="F:carbamoyl-phosphate synthase (glutamine-hydrolyzing) activity"/>
    <property type="evidence" value="ECO:0007669"/>
    <property type="project" value="UniProtKB-UniRule"/>
</dbReference>
<reference evidence="10 11" key="1">
    <citation type="journal article" date="2015" name="Genome Announc.">
        <title>Complete Genome Sequence of Spiroplasma litorale TN-1T (DSM 21781), a Bacterium Isolated from a Green-Eyed Horsefly (Tabanus nigrovittatus).</title>
        <authorList>
            <person name="Lo W.S."/>
            <person name="Lai Y.C."/>
            <person name="Lien Y.W."/>
            <person name="Wang T.H."/>
            <person name="Kuo C.H."/>
        </authorList>
    </citation>
    <scope>NUCLEOTIDE SEQUENCE [LARGE SCALE GENOMIC DNA]</scope>
    <source>
        <strain evidence="10 11">TN-1</strain>
    </source>
</reference>
<keyword evidence="8" id="KW-0055">Arginine biosynthesis</keyword>
<dbReference type="InterPro" id="IPR050472">
    <property type="entry name" value="Anth_synth/Amidotransfase"/>
</dbReference>
<dbReference type="GO" id="GO:0006526">
    <property type="term" value="P:L-arginine biosynthetic process"/>
    <property type="evidence" value="ECO:0007669"/>
    <property type="project" value="UniProtKB-UniRule"/>
</dbReference>
<feature type="region of interest" description="CPSase" evidence="8">
    <location>
        <begin position="1"/>
        <end position="170"/>
    </location>
</feature>
<dbReference type="NCBIfam" id="NF009475">
    <property type="entry name" value="PRK12838.1"/>
    <property type="match status" value="1"/>
</dbReference>
<dbReference type="EMBL" id="CP012357">
    <property type="protein sequence ID" value="AKX34374.1"/>
    <property type="molecule type" value="Genomic_DNA"/>
</dbReference>
<comment type="subunit">
    <text evidence="8">Composed of two chains; the small (or glutamine) chain promotes the hydrolysis of glutamine to ammonia, which is used by the large (or ammonia) chain to synthesize carbamoyl phosphate. Tetramer of heterodimers (alpha,beta)4.</text>
</comment>
<keyword evidence="11" id="KW-1185">Reference proteome</keyword>
<dbReference type="UniPathway" id="UPA00070">
    <property type="reaction ID" value="UER00115"/>
</dbReference>
<dbReference type="GO" id="GO:0006207">
    <property type="term" value="P:'de novo' pyrimidine nucleobase biosynthetic process"/>
    <property type="evidence" value="ECO:0007669"/>
    <property type="project" value="InterPro"/>
</dbReference>
<evidence type="ECO:0000256" key="7">
    <source>
        <dbReference type="ARBA" id="ARBA00048816"/>
    </source>
</evidence>
<comment type="pathway">
    <text evidence="1 8">Amino-acid biosynthesis; L-arginine biosynthesis; carbamoyl phosphate from bicarbonate: step 1/1.</text>
</comment>
<feature type="binding site" evidence="8">
    <location>
        <position position="247"/>
    </location>
    <ligand>
        <name>L-glutamine</name>
        <dbReference type="ChEBI" id="CHEBI:58359"/>
    </ligand>
</feature>
<evidence type="ECO:0000256" key="5">
    <source>
        <dbReference type="ARBA" id="ARBA00022840"/>
    </source>
</evidence>
<accession>A0A0K1W232</accession>
<keyword evidence="8" id="KW-0028">Amino-acid biosynthesis</keyword>
<dbReference type="Pfam" id="PF00117">
    <property type="entry name" value="GATase"/>
    <property type="match status" value="1"/>
</dbReference>
<organism evidence="10 11">
    <name type="scientific">Spiroplasma litorale</name>
    <dbReference type="NCBI Taxonomy" id="216942"/>
    <lineage>
        <taxon>Bacteria</taxon>
        <taxon>Bacillati</taxon>
        <taxon>Mycoplasmatota</taxon>
        <taxon>Mollicutes</taxon>
        <taxon>Entomoplasmatales</taxon>
        <taxon>Spiroplasmataceae</taxon>
        <taxon>Spiroplasma</taxon>
    </lineage>
</organism>
<dbReference type="InterPro" id="IPR002474">
    <property type="entry name" value="CarbamoylP_synth_ssu_N"/>
</dbReference>
<dbReference type="PROSITE" id="PS51273">
    <property type="entry name" value="GATASE_TYPE_1"/>
    <property type="match status" value="1"/>
</dbReference>
<comment type="similarity">
    <text evidence="2 8">Belongs to the CarA family.</text>
</comment>
<gene>
    <name evidence="8 10" type="primary">carA</name>
    <name evidence="10" type="ORF">SLITO_v1c07510</name>
</gene>
<evidence type="ECO:0000256" key="6">
    <source>
        <dbReference type="ARBA" id="ARBA00022962"/>
    </source>
</evidence>
<keyword evidence="3 8" id="KW-0436">Ligase</keyword>
<dbReference type="GO" id="GO:0005524">
    <property type="term" value="F:ATP binding"/>
    <property type="evidence" value="ECO:0007669"/>
    <property type="project" value="UniProtKB-UniRule"/>
</dbReference>
<dbReference type="HAMAP" id="MF_01209">
    <property type="entry name" value="CPSase_S_chain"/>
    <property type="match status" value="1"/>
</dbReference>
<evidence type="ECO:0000256" key="1">
    <source>
        <dbReference type="ARBA" id="ARBA00005077"/>
    </source>
</evidence>
<evidence type="ECO:0000313" key="11">
    <source>
        <dbReference type="Proteomes" id="UP000067476"/>
    </source>
</evidence>
<dbReference type="InterPro" id="IPR006274">
    <property type="entry name" value="CarbamoylP_synth_ssu"/>
</dbReference>
<sequence>MKRWLILEDGTILEGKSLGYDKSTINELVFTTAMTGYQESITDQSFNGQILIFTYPLIGNYGTNSEDNESIFPTCSGVVVKESCTEGSSFRKEKNISDFLVDNKITGISDLDTRYLTNKIRNNGAMLAAIVCNEDEIDEYKNKIKLFKIKQTHVKEVSTKNKYYIPGKEFKVVLIDYGLKISITKELLKRNCGIYVVPYETSFEEIKELNPDGVMLSNGPGDPNDLKSQIEIIKKLQSNYPIFGICLGHQLLALANGISTKKMIFGHRGVNHPVIDLETNKCYITSQNHGYVVDEKSLTSKNKKVVVTHKSLNDNSIEGLKYLDQYAFSVQFHPDSCPGTSDSYYLFDNFINNMKEFRGKKDAKE</sequence>
<dbReference type="PANTHER" id="PTHR43418:SF7">
    <property type="entry name" value="CARBAMOYL-PHOSPHATE SYNTHASE SMALL CHAIN"/>
    <property type="match status" value="1"/>
</dbReference>
<dbReference type="InterPro" id="IPR036480">
    <property type="entry name" value="CarbP_synth_ssu_N_sf"/>
</dbReference>
<dbReference type="STRING" id="216942.SLITO_v1c07510"/>
<evidence type="ECO:0000313" key="10">
    <source>
        <dbReference type="EMBL" id="AKX34374.1"/>
    </source>
</evidence>
<evidence type="ECO:0000259" key="9">
    <source>
        <dbReference type="SMART" id="SM01097"/>
    </source>
</evidence>